<organism evidence="2 3">
    <name type="scientific">Pedobacter nyackensis</name>
    <dbReference type="NCBI Taxonomy" id="475255"/>
    <lineage>
        <taxon>Bacteria</taxon>
        <taxon>Pseudomonadati</taxon>
        <taxon>Bacteroidota</taxon>
        <taxon>Sphingobacteriia</taxon>
        <taxon>Sphingobacteriales</taxon>
        <taxon>Sphingobacteriaceae</taxon>
        <taxon>Pedobacter</taxon>
    </lineage>
</organism>
<feature type="chain" id="PRO_5012619335" description="Transcriptional regulator" evidence="1">
    <location>
        <begin position="23"/>
        <end position="198"/>
    </location>
</feature>
<reference evidence="2 3" key="1">
    <citation type="submission" date="2017-04" db="EMBL/GenBank/DDBJ databases">
        <authorList>
            <person name="Afonso C.L."/>
            <person name="Miller P.J."/>
            <person name="Scott M.A."/>
            <person name="Spackman E."/>
            <person name="Goraichik I."/>
            <person name="Dimitrov K.M."/>
            <person name="Suarez D.L."/>
            <person name="Swayne D.E."/>
        </authorList>
    </citation>
    <scope>NUCLEOTIDE SEQUENCE [LARGE SCALE GENOMIC DNA]</scope>
    <source>
        <strain evidence="2 3">DSM 19625</strain>
    </source>
</reference>
<protein>
    <recommendedName>
        <fullName evidence="4">Transcriptional regulator</fullName>
    </recommendedName>
</protein>
<dbReference type="RefSeq" id="WP_084289700.1">
    <property type="nucleotide sequence ID" value="NZ_FWYB01000006.1"/>
</dbReference>
<dbReference type="EMBL" id="FWYB01000006">
    <property type="protein sequence ID" value="SMC94495.1"/>
    <property type="molecule type" value="Genomic_DNA"/>
</dbReference>
<accession>A0A1W2DAL5</accession>
<proteinExistence type="predicted"/>
<dbReference type="Proteomes" id="UP000192678">
    <property type="component" value="Unassembled WGS sequence"/>
</dbReference>
<evidence type="ECO:0008006" key="4">
    <source>
        <dbReference type="Google" id="ProtNLM"/>
    </source>
</evidence>
<dbReference type="STRING" id="475255.SAMN04488101_10692"/>
<keyword evidence="1" id="KW-0732">Signal</keyword>
<name>A0A1W2DAL5_9SPHI</name>
<gene>
    <name evidence="2" type="ORF">SAMN04488101_10692</name>
</gene>
<feature type="signal peptide" evidence="1">
    <location>
        <begin position="1"/>
        <end position="22"/>
    </location>
</feature>
<evidence type="ECO:0000313" key="3">
    <source>
        <dbReference type="Proteomes" id="UP000192678"/>
    </source>
</evidence>
<evidence type="ECO:0000313" key="2">
    <source>
        <dbReference type="EMBL" id="SMC94495.1"/>
    </source>
</evidence>
<dbReference type="Gene3D" id="2.60.120.260">
    <property type="entry name" value="Galactose-binding domain-like"/>
    <property type="match status" value="1"/>
</dbReference>
<keyword evidence="3" id="KW-1185">Reference proteome</keyword>
<dbReference type="OrthoDB" id="5379939at2"/>
<dbReference type="AlphaFoldDB" id="A0A1W2DAL5"/>
<sequence length="198" mass="22279">MKKLKNYLMAGASILTVLTIFAFKPIDFDDIKGWFLAGDDPKSYQIGVVKDQERNGNVGYIKSVKESKGFGTVMQSFIPSDYLGKRVRLTGYIKSKDVKEWAGMWFRIDGEDKNALGFDNMQKRAIKGNTDWKKYEIVLDAPQNSKAFAFGVLLAGTGEVWLDDLKFEVVDKNVPLTDITLKNSSPSKPQNSSFEDQN</sequence>
<evidence type="ECO:0000256" key="1">
    <source>
        <dbReference type="SAM" id="SignalP"/>
    </source>
</evidence>